<reference evidence="1" key="1">
    <citation type="submission" date="2020-04" db="EMBL/GenBank/DDBJ databases">
        <authorList>
            <person name="Alioto T."/>
            <person name="Alioto T."/>
            <person name="Gomez Garrido J."/>
        </authorList>
    </citation>
    <scope>NUCLEOTIDE SEQUENCE</scope>
    <source>
        <strain evidence="1">A484AB</strain>
    </source>
</reference>
<gene>
    <name evidence="1" type="ORF">PACLA_8A082042</name>
</gene>
<dbReference type="AlphaFoldDB" id="A0A7D9DJH0"/>
<evidence type="ECO:0000313" key="1">
    <source>
        <dbReference type="EMBL" id="CAB3986255.1"/>
    </source>
</evidence>
<dbReference type="EMBL" id="CACRXK020000988">
    <property type="protein sequence ID" value="CAB3986255.1"/>
    <property type="molecule type" value="Genomic_DNA"/>
</dbReference>
<keyword evidence="2" id="KW-1185">Reference proteome</keyword>
<accession>A0A7D9DJH0</accession>
<organism evidence="1 2">
    <name type="scientific">Paramuricea clavata</name>
    <name type="common">Red gorgonian</name>
    <name type="synonym">Violescent sea-whip</name>
    <dbReference type="NCBI Taxonomy" id="317549"/>
    <lineage>
        <taxon>Eukaryota</taxon>
        <taxon>Metazoa</taxon>
        <taxon>Cnidaria</taxon>
        <taxon>Anthozoa</taxon>
        <taxon>Octocorallia</taxon>
        <taxon>Malacalcyonacea</taxon>
        <taxon>Plexauridae</taxon>
        <taxon>Paramuricea</taxon>
    </lineage>
</organism>
<dbReference type="OrthoDB" id="5985188at2759"/>
<proteinExistence type="predicted"/>
<protein>
    <submittedName>
        <fullName evidence="1">Uncharacterized protein</fullName>
    </submittedName>
</protein>
<evidence type="ECO:0000313" key="2">
    <source>
        <dbReference type="Proteomes" id="UP001152795"/>
    </source>
</evidence>
<name>A0A7D9DJH0_PARCT</name>
<dbReference type="PANTHER" id="PTHR31424">
    <property type="entry name" value="PROTEIN CBG23806"/>
    <property type="match status" value="1"/>
</dbReference>
<dbReference type="PANTHER" id="PTHR31424:SF3">
    <property type="entry name" value="RING-TYPE DOMAIN-CONTAINING PROTEIN"/>
    <property type="match status" value="1"/>
</dbReference>
<comment type="caution">
    <text evidence="1">The sequence shown here is derived from an EMBL/GenBank/DDBJ whole genome shotgun (WGS) entry which is preliminary data.</text>
</comment>
<sequence>MSDNITWQENLKISYQIHVCGESSLRYIGEQRSGQYFVLKISNKVLLKWRELKDTVQNVSYLDLLALSAVKLPISVKPDADRVEECIRTTASIAYHQSKGLRGYKRVNFLAKTRSVKVFLNELLNVSSLQAQLNKCEEDKKELQNQLWELDNRCATLLQELLSARDEINILETEADQAFTENKELTEYIKHIEESLTCSNCSTGLENAGQPINEVGERQRRRIVRELKTQSERALWFLESFGFKLNSVKVKDVNGKITEIDYTEGNGKRTFDQLPDEEKDTIRAILYIMDTYCIGDSAYHEMSVLIDGLPRSYLIKQCRSSLNSICHISRTPGKNPGAQMSFKEELRSQIRTKIDCGDVGKQRIRIAGDGAKMSRIANFIVLSFAVLSDEESVMSWKEINKVIEMGKIEVDGHEIPLEFYLSGDYKFLLLILGMNSAISDYACIYCTIHKKDRWDMSKSEDYYLSDDNKRILHDNEHMVNSTNKFGCVRKPLLNIPITNVRIDELHLLLRITDILERNIINDAIERDVKDNLNRAPSDRKNQHAQNVVDAINACGVSFSVWEKKDANGKTSGIYDWTSMVGNEKKKVLANLPAQFPNFLDEHFSGTISQIWQCKKTQNYLNFIFLFSFLKKFHELYQILSSWKPSEDEIDGFFRKYRKAKDWIELFLSLGGKVCGYEKARITPYMHILVYHIPKFLKNDKSIKQFTGQGIEKINDVVRSIYHNKSNRHDACKEAVQALKRIDNLQNFERVPHQYTKKNTEYWTKEIFEQRRKRPRLCVDPREDDGIPPLTQDDIDKMSLCEIKDKLKELNVKTKLRSLVKLKELLKNAISLKVHAECFSVAIDVLAHQIRLRTGPGGSHIVQSTLIGVITSYPGGRGTRAREQIAWV</sequence>
<dbReference type="Proteomes" id="UP001152795">
    <property type="component" value="Unassembled WGS sequence"/>
</dbReference>